<evidence type="ECO:0000313" key="1">
    <source>
        <dbReference type="EMBL" id="MFC7289150.1"/>
    </source>
</evidence>
<reference evidence="2" key="1">
    <citation type="journal article" date="2019" name="Int. J. Syst. Evol. Microbiol.">
        <title>The Global Catalogue of Microorganisms (GCM) 10K type strain sequencing project: providing services to taxonomists for standard genome sequencing and annotation.</title>
        <authorList>
            <consortium name="The Broad Institute Genomics Platform"/>
            <consortium name="The Broad Institute Genome Sequencing Center for Infectious Disease"/>
            <person name="Wu L."/>
            <person name="Ma J."/>
        </authorList>
    </citation>
    <scope>NUCLEOTIDE SEQUENCE [LARGE SCALE GENOMIC DNA]</scope>
    <source>
        <strain evidence="2">KACC 12508</strain>
    </source>
</reference>
<dbReference type="PANTHER" id="PTHR43384">
    <property type="entry name" value="SEPTUM SITE-DETERMINING PROTEIN MIND HOMOLOG, CHLOROPLASTIC-RELATED"/>
    <property type="match status" value="1"/>
</dbReference>
<proteinExistence type="predicted"/>
<name>A0ABW2IDP2_9BURK</name>
<dbReference type="Gene3D" id="3.40.50.2300">
    <property type="match status" value="1"/>
</dbReference>
<dbReference type="InterPro" id="IPR027417">
    <property type="entry name" value="P-loop_NTPase"/>
</dbReference>
<protein>
    <submittedName>
        <fullName evidence="1">Pilus assembly protein CpaE</fullName>
    </submittedName>
</protein>
<accession>A0ABW2IDP2</accession>
<sequence length="416" mass="45444">MEQQGLQRETTQNDSNRFVFCSSNGAHLRWLAHALKEWHVVQQELAPIALLTARVAECKPRLVLLDFSGNCGDSAANCTADMIALAQMMKSKLPEVPVVAVGTMDYPEGAVAALRAGVHHFIDMTAPVEEAHDVIYKLVAAVTAPAVAIQGTLITLLGARSGVGSTTISVHLADVLQLRKSAQHKDYQIGLLDLGLPAGDGQLYLNVAGTYSFMDTLRNRHRLDRTLIQTALTNSHNGIKVISLPRMLKEMSGISHEDVLSLLTQLRLYFDVLVLDLGGFADMELVECMANASDQVLFVTDQSAGALVSLSSMLKEFNKLSGDASRRKLVVNRYDIRYGMSAPQIAERFGLPLAAVLPECTLRLMSSANQGKLLHEVNKHDPYMREIQDLAEKLLNPQAEKHAGKLSSWVSGLLKP</sequence>
<evidence type="ECO:0000313" key="2">
    <source>
        <dbReference type="Proteomes" id="UP001596542"/>
    </source>
</evidence>
<dbReference type="EMBL" id="JBHTBU010000002">
    <property type="protein sequence ID" value="MFC7289150.1"/>
    <property type="molecule type" value="Genomic_DNA"/>
</dbReference>
<gene>
    <name evidence="1" type="ORF">ACFQPC_13965</name>
</gene>
<dbReference type="PANTHER" id="PTHR43384:SF13">
    <property type="entry name" value="SLR0110 PROTEIN"/>
    <property type="match status" value="1"/>
</dbReference>
<comment type="caution">
    <text evidence="1">The sequence shown here is derived from an EMBL/GenBank/DDBJ whole genome shotgun (WGS) entry which is preliminary data.</text>
</comment>
<keyword evidence="2" id="KW-1185">Reference proteome</keyword>
<dbReference type="Gene3D" id="3.40.50.300">
    <property type="entry name" value="P-loop containing nucleotide triphosphate hydrolases"/>
    <property type="match status" value="1"/>
</dbReference>
<dbReference type="SUPFAM" id="SSF52540">
    <property type="entry name" value="P-loop containing nucleoside triphosphate hydrolases"/>
    <property type="match status" value="1"/>
</dbReference>
<organism evidence="1 2">
    <name type="scientific">Herminiimonas glaciei</name>
    <dbReference type="NCBI Taxonomy" id="523788"/>
    <lineage>
        <taxon>Bacteria</taxon>
        <taxon>Pseudomonadati</taxon>
        <taxon>Pseudomonadota</taxon>
        <taxon>Betaproteobacteria</taxon>
        <taxon>Burkholderiales</taxon>
        <taxon>Oxalobacteraceae</taxon>
        <taxon>Herminiimonas</taxon>
    </lineage>
</organism>
<dbReference type="Proteomes" id="UP001596542">
    <property type="component" value="Unassembled WGS sequence"/>
</dbReference>
<dbReference type="InterPro" id="IPR050625">
    <property type="entry name" value="ParA/MinD_ATPase"/>
</dbReference>
<dbReference type="RefSeq" id="WP_382272490.1">
    <property type="nucleotide sequence ID" value="NZ_JBHTBU010000002.1"/>
</dbReference>